<evidence type="ECO:0000256" key="4">
    <source>
        <dbReference type="ARBA" id="ARBA00022692"/>
    </source>
</evidence>
<reference evidence="10 11" key="1">
    <citation type="submission" date="2024-01" db="EMBL/GenBank/DDBJ databases">
        <title>The genomes of 5 underutilized Papilionoideae crops provide insights into root nodulation and disease resistanc.</title>
        <authorList>
            <person name="Jiang F."/>
        </authorList>
    </citation>
    <scope>NUCLEOTIDE SEQUENCE [LARGE SCALE GENOMIC DNA]</scope>
    <source>
        <strain evidence="10">DUOXIRENSHENG_FW03</strain>
        <tissue evidence="10">Leaves</tissue>
    </source>
</reference>
<dbReference type="Proteomes" id="UP001386955">
    <property type="component" value="Unassembled WGS sequence"/>
</dbReference>
<evidence type="ECO:0000256" key="6">
    <source>
        <dbReference type="ARBA" id="ARBA00022824"/>
    </source>
</evidence>
<keyword evidence="7" id="KW-1133">Transmembrane helix</keyword>
<proteinExistence type="inferred from homology"/>
<comment type="caution">
    <text evidence="10">The sequence shown here is derived from an EMBL/GenBank/DDBJ whole genome shotgun (WGS) entry which is preliminary data.</text>
</comment>
<feature type="region of interest" description="Disordered" evidence="9">
    <location>
        <begin position="1"/>
        <end position="76"/>
    </location>
</feature>
<comment type="subcellular location">
    <subcellularLocation>
        <location evidence="1">Endoplasmic reticulum membrane</location>
        <topology evidence="1">Single-pass type I membrane protein</topology>
    </subcellularLocation>
</comment>
<feature type="compositionally biased region" description="Basic and acidic residues" evidence="9">
    <location>
        <begin position="45"/>
        <end position="54"/>
    </location>
</feature>
<evidence type="ECO:0000256" key="9">
    <source>
        <dbReference type="SAM" id="MobiDB-lite"/>
    </source>
</evidence>
<keyword evidence="6" id="KW-0256">Endoplasmic reticulum</keyword>
<feature type="compositionally biased region" description="Basic and acidic residues" evidence="9">
    <location>
        <begin position="65"/>
        <end position="75"/>
    </location>
</feature>
<feature type="compositionally biased region" description="Low complexity" evidence="9">
    <location>
        <begin position="511"/>
        <end position="525"/>
    </location>
</feature>
<keyword evidence="8" id="KW-0472">Membrane</keyword>
<keyword evidence="11" id="KW-1185">Reference proteome</keyword>
<evidence type="ECO:0000313" key="10">
    <source>
        <dbReference type="EMBL" id="KAK7394645.1"/>
    </source>
</evidence>
<evidence type="ECO:0000313" key="11">
    <source>
        <dbReference type="Proteomes" id="UP001386955"/>
    </source>
</evidence>
<sequence length="540" mass="59874">MIPERLRGGSRVVRRKPRRLPGPANLPVVPTLPRRTIGDRVLNGRPDRGGDRVSRARSRRRSRLARPDRGRDRVSRAQIAAAIASRAPKSRRRSRFGRPLQRLFAAHRAAHALQAALHRCVFSRADPVGSWFRRCSAGSSGSPSPSNGFTPRVSTVLDPVGSWFRRCSARFSGTPPRLEPRPDPVGGWIFGASKAPRSTAVPRGLPVGAGSPALQQRRRKHRRRWFCAGTVSIDWGRFSESREGERMGVLRLGWVLALALLLICALGFQSDELLQDDEEFGIEGGRSFDSDSHPPSTASRKRFSESSSDSKIQFPLQHAFGDSDFFDAGNFSARLKTWSHGAQTLTKLRFKRDPLNDVEQKKFQELLRGDDFYRIRLPSNVLSPPGREYIISSVKARCLPGDGLEEHFVIHMEGVNVLAVNYGAPGACPYPRQLKLPAKWSFKSYTVLKNSEQAPRAPIFAEDALGGEEGDGEVVKPIERSFWAKYWMYLIPLGLIVMNAVTQAMNMPDEQPGGQPGAPTQQQPGSAVQRGPSSGGVRRR</sequence>
<evidence type="ECO:0000256" key="7">
    <source>
        <dbReference type="ARBA" id="ARBA00022989"/>
    </source>
</evidence>
<dbReference type="CDD" id="cd22209">
    <property type="entry name" value="EMC10"/>
    <property type="match status" value="1"/>
</dbReference>
<name>A0AAN9SG11_PSOTE</name>
<protein>
    <recommendedName>
        <fullName evidence="3">ER membrane protein complex subunit 10</fullName>
    </recommendedName>
</protein>
<evidence type="ECO:0000256" key="2">
    <source>
        <dbReference type="ARBA" id="ARBA00007695"/>
    </source>
</evidence>
<dbReference type="PANTHER" id="PTHR21397:SF4">
    <property type="entry name" value="ER MEMBRANE PROTEIN COMPLEX SUBUNIT 10"/>
    <property type="match status" value="1"/>
</dbReference>
<organism evidence="10 11">
    <name type="scientific">Psophocarpus tetragonolobus</name>
    <name type="common">Winged bean</name>
    <name type="synonym">Dolichos tetragonolobus</name>
    <dbReference type="NCBI Taxonomy" id="3891"/>
    <lineage>
        <taxon>Eukaryota</taxon>
        <taxon>Viridiplantae</taxon>
        <taxon>Streptophyta</taxon>
        <taxon>Embryophyta</taxon>
        <taxon>Tracheophyta</taxon>
        <taxon>Spermatophyta</taxon>
        <taxon>Magnoliopsida</taxon>
        <taxon>eudicotyledons</taxon>
        <taxon>Gunneridae</taxon>
        <taxon>Pentapetalae</taxon>
        <taxon>rosids</taxon>
        <taxon>fabids</taxon>
        <taxon>Fabales</taxon>
        <taxon>Fabaceae</taxon>
        <taxon>Papilionoideae</taxon>
        <taxon>50 kb inversion clade</taxon>
        <taxon>NPAAA clade</taxon>
        <taxon>indigoferoid/millettioid clade</taxon>
        <taxon>Phaseoleae</taxon>
        <taxon>Psophocarpus</taxon>
    </lineage>
</organism>
<feature type="compositionally biased region" description="Basic residues" evidence="9">
    <location>
        <begin position="55"/>
        <end position="64"/>
    </location>
</feature>
<evidence type="ECO:0000256" key="5">
    <source>
        <dbReference type="ARBA" id="ARBA00022729"/>
    </source>
</evidence>
<gene>
    <name evidence="10" type="ORF">VNO78_15179</name>
</gene>
<accession>A0AAN9SG11</accession>
<dbReference type="AlphaFoldDB" id="A0AAN9SG11"/>
<feature type="region of interest" description="Disordered" evidence="9">
    <location>
        <begin position="507"/>
        <end position="540"/>
    </location>
</feature>
<dbReference type="PANTHER" id="PTHR21397">
    <property type="entry name" value="CHROMATIN COMPLEXES SUBUNIT BAP18-RELATED"/>
    <property type="match status" value="1"/>
</dbReference>
<comment type="similarity">
    <text evidence="2">Belongs to the EMC10 family.</text>
</comment>
<evidence type="ECO:0000256" key="1">
    <source>
        <dbReference type="ARBA" id="ARBA00004115"/>
    </source>
</evidence>
<dbReference type="GO" id="GO:0005789">
    <property type="term" value="C:endoplasmic reticulum membrane"/>
    <property type="evidence" value="ECO:0007669"/>
    <property type="project" value="UniProtKB-SubCell"/>
</dbReference>
<evidence type="ECO:0000256" key="3">
    <source>
        <dbReference type="ARBA" id="ARBA00020105"/>
    </source>
</evidence>
<evidence type="ECO:0000256" key="8">
    <source>
        <dbReference type="ARBA" id="ARBA00023136"/>
    </source>
</evidence>
<keyword evidence="5" id="KW-0732">Signal</keyword>
<feature type="region of interest" description="Disordered" evidence="9">
    <location>
        <begin position="284"/>
        <end position="306"/>
    </location>
</feature>
<dbReference type="EMBL" id="JAYMYS010000004">
    <property type="protein sequence ID" value="KAK7394645.1"/>
    <property type="molecule type" value="Genomic_DNA"/>
</dbReference>
<keyword evidence="4" id="KW-0812">Transmembrane</keyword>